<keyword evidence="3" id="KW-1185">Reference proteome</keyword>
<gene>
    <name evidence="2" type="ORF">BOTBODRAFT_46137</name>
</gene>
<name>A0A067MJ41_BOTB1</name>
<dbReference type="Proteomes" id="UP000027195">
    <property type="component" value="Unassembled WGS sequence"/>
</dbReference>
<accession>A0A067MJ41</accession>
<organism evidence="2 3">
    <name type="scientific">Botryobasidium botryosum (strain FD-172 SS1)</name>
    <dbReference type="NCBI Taxonomy" id="930990"/>
    <lineage>
        <taxon>Eukaryota</taxon>
        <taxon>Fungi</taxon>
        <taxon>Dikarya</taxon>
        <taxon>Basidiomycota</taxon>
        <taxon>Agaricomycotina</taxon>
        <taxon>Agaricomycetes</taxon>
        <taxon>Cantharellales</taxon>
        <taxon>Botryobasidiaceae</taxon>
        <taxon>Botryobasidium</taxon>
    </lineage>
</organism>
<evidence type="ECO:0000313" key="2">
    <source>
        <dbReference type="EMBL" id="KDQ11867.1"/>
    </source>
</evidence>
<feature type="region of interest" description="Disordered" evidence="1">
    <location>
        <begin position="452"/>
        <end position="523"/>
    </location>
</feature>
<dbReference type="InParanoid" id="A0A067MJ41"/>
<evidence type="ECO:0000256" key="1">
    <source>
        <dbReference type="SAM" id="MobiDB-lite"/>
    </source>
</evidence>
<reference evidence="3" key="1">
    <citation type="journal article" date="2014" name="Proc. Natl. Acad. Sci. U.S.A.">
        <title>Extensive sampling of basidiomycete genomes demonstrates inadequacy of the white-rot/brown-rot paradigm for wood decay fungi.</title>
        <authorList>
            <person name="Riley R."/>
            <person name="Salamov A.A."/>
            <person name="Brown D.W."/>
            <person name="Nagy L.G."/>
            <person name="Floudas D."/>
            <person name="Held B.W."/>
            <person name="Levasseur A."/>
            <person name="Lombard V."/>
            <person name="Morin E."/>
            <person name="Otillar R."/>
            <person name="Lindquist E.A."/>
            <person name="Sun H."/>
            <person name="LaButti K.M."/>
            <person name="Schmutz J."/>
            <person name="Jabbour D."/>
            <person name="Luo H."/>
            <person name="Baker S.E."/>
            <person name="Pisabarro A.G."/>
            <person name="Walton J.D."/>
            <person name="Blanchette R.A."/>
            <person name="Henrissat B."/>
            <person name="Martin F."/>
            <person name="Cullen D."/>
            <person name="Hibbett D.S."/>
            <person name="Grigoriev I.V."/>
        </authorList>
    </citation>
    <scope>NUCLEOTIDE SEQUENCE [LARGE SCALE GENOMIC DNA]</scope>
    <source>
        <strain evidence="3">FD-172 SS1</strain>
    </source>
</reference>
<evidence type="ECO:0000313" key="3">
    <source>
        <dbReference type="Proteomes" id="UP000027195"/>
    </source>
</evidence>
<proteinExistence type="predicted"/>
<dbReference type="Pfam" id="PF14441">
    <property type="entry name" value="OTT_1508_deam"/>
    <property type="match status" value="1"/>
</dbReference>
<dbReference type="HOGENOM" id="CLU_587910_0_0_1"/>
<dbReference type="EMBL" id="KL198054">
    <property type="protein sequence ID" value="KDQ11867.1"/>
    <property type="molecule type" value="Genomic_DNA"/>
</dbReference>
<protein>
    <submittedName>
        <fullName evidence="2">Uncharacterized protein</fullName>
    </submittedName>
</protein>
<dbReference type="AlphaFoldDB" id="A0A067MJ41"/>
<sequence>MLPSDWAALYDNIVAENEFSVSPMDVHPLLNGVIYGNARNASFSRPCSIVHPATPSSDDPDLIKRTLDGLAFVCASGTPDYALALSLTLKADRVLLCVSQDRGAPRVHDFLNTVWACLQKTWRAVSAAYDCLPEHTKFAYPPSGGIPLLVSTKEGLHGRAQLSAMIYSRASPKILSRIHKCRIQYVLYLENASGHDAKRGMCLAKVMGVILDMREILAERVIDEVSAKRINKLMSKLEKLWDELSTGSEHDGSFSICKHISKIMAPFDLIKCLLTLTCPSPALNYISTRLQVYTLPPSSPVVGYPTDQLDWERYLIRNFQDIEHHKRPVIQTFAKEAMKTIKRRGQSRDTVHPECQLLAYHHHRCSTASIGGAPFPYIGSSKSPCYSCEQYFAAYSGAPLLKKLDLPIRESRSKLRDAWAMPHLGSEFDDEIVQHRLHAALKRDVVFRVSDEVDEEGPSTPVPPPAPLLRRVASSPLPPPPSSPKSPKLAQFANKVHSRGSKLVRSANVKRKADTATRVSVRA</sequence>
<dbReference type="InterPro" id="IPR027796">
    <property type="entry name" value="OTT_1508_deam-like"/>
</dbReference>